<dbReference type="EMBL" id="LOIC01000061">
    <property type="protein sequence ID" value="OCA54717.1"/>
    <property type="molecule type" value="Genomic_DNA"/>
</dbReference>
<keyword evidence="2" id="KW-1185">Reference proteome</keyword>
<evidence type="ECO:0008006" key="3">
    <source>
        <dbReference type="Google" id="ProtNLM"/>
    </source>
</evidence>
<accession>A0A1B8YHY8</accession>
<dbReference type="Proteomes" id="UP000092665">
    <property type="component" value="Unassembled WGS sequence"/>
</dbReference>
<proteinExistence type="predicted"/>
<evidence type="ECO:0000313" key="1">
    <source>
        <dbReference type="EMBL" id="OCA54717.1"/>
    </source>
</evidence>
<organism evidence="1 2">
    <name type="scientific">Photorhabdus namnaonensis</name>
    <dbReference type="NCBI Taxonomy" id="1851568"/>
    <lineage>
        <taxon>Bacteria</taxon>
        <taxon>Pseudomonadati</taxon>
        <taxon>Pseudomonadota</taxon>
        <taxon>Gammaproteobacteria</taxon>
        <taxon>Enterobacterales</taxon>
        <taxon>Morganellaceae</taxon>
        <taxon>Photorhabdus</taxon>
    </lineage>
</organism>
<comment type="caution">
    <text evidence="1">The sequence shown here is derived from an EMBL/GenBank/DDBJ whole genome shotgun (WGS) entry which is preliminary data.</text>
</comment>
<dbReference type="RefSeq" id="WP_011147508.1">
    <property type="nucleotide sequence ID" value="NZ_CAWMQN010000061.1"/>
</dbReference>
<reference evidence="2" key="1">
    <citation type="submission" date="2015-11" db="EMBL/GenBank/DDBJ databases">
        <authorList>
            <person name="Tobias N.J."/>
            <person name="Mishra B."/>
            <person name="Gupta D.K."/>
            <person name="Thines M."/>
            <person name="Stinear T.P."/>
            <person name="Bode H.B."/>
        </authorList>
    </citation>
    <scope>NUCLEOTIDE SEQUENCE [LARGE SCALE GENOMIC DNA]</scope>
    <source>
        <strain evidence="2">PB45.5</strain>
    </source>
</reference>
<dbReference type="AlphaFoldDB" id="A0A1B8YHY8"/>
<dbReference type="GeneID" id="48849569"/>
<gene>
    <name evidence="1" type="ORF">Phpb_02065</name>
</gene>
<dbReference type="PATRIC" id="fig|29488.15.peg.2261"/>
<sequence>MIINKIEYTQTFENQLHERFGYLTRHIGAEASWKILETFLYNFETRVLKYPKSAPLCEETADIGLTSHHDYVDTKLQLRAIYKIDEANHTVIATLFLNTRQSLRQALIQYCLRRD</sequence>
<name>A0A1B8YHY8_9GAMM</name>
<protein>
    <recommendedName>
        <fullName evidence="3">Plasmid stabilization system protein</fullName>
    </recommendedName>
</protein>
<evidence type="ECO:0000313" key="2">
    <source>
        <dbReference type="Proteomes" id="UP000092665"/>
    </source>
</evidence>